<dbReference type="CDD" id="cd09008">
    <property type="entry name" value="MTAN"/>
    <property type="match status" value="1"/>
</dbReference>
<dbReference type="InterPro" id="IPR000845">
    <property type="entry name" value="Nucleoside_phosphorylase_d"/>
</dbReference>
<dbReference type="EMBL" id="JAVRIE010000002">
    <property type="protein sequence ID" value="MDT0581990.1"/>
    <property type="molecule type" value="Genomic_DNA"/>
</dbReference>
<dbReference type="Proteomes" id="UP001249020">
    <property type="component" value="Unassembled WGS sequence"/>
</dbReference>
<evidence type="ECO:0000313" key="2">
    <source>
        <dbReference type="EMBL" id="MDT0581990.1"/>
    </source>
</evidence>
<evidence type="ECO:0000259" key="1">
    <source>
        <dbReference type="Pfam" id="PF01048"/>
    </source>
</evidence>
<dbReference type="SUPFAM" id="SSF53167">
    <property type="entry name" value="Purine and uridine phosphorylases"/>
    <property type="match status" value="1"/>
</dbReference>
<keyword evidence="3" id="KW-1185">Reference proteome</keyword>
<gene>
    <name evidence="2" type="ORF">RM544_05530</name>
</gene>
<dbReference type="AlphaFoldDB" id="A0AAW8QZF7"/>
<protein>
    <submittedName>
        <fullName evidence="2">5'-methylthioadenosine/S-adenosylhomocysteine nucleosidase</fullName>
    </submittedName>
</protein>
<proteinExistence type="predicted"/>
<dbReference type="GO" id="GO:0003824">
    <property type="term" value="F:catalytic activity"/>
    <property type="evidence" value="ECO:0007669"/>
    <property type="project" value="InterPro"/>
</dbReference>
<accession>A0AAW8QZF7</accession>
<evidence type="ECO:0000313" key="3">
    <source>
        <dbReference type="Proteomes" id="UP001249020"/>
    </source>
</evidence>
<sequence>MKTVSHLLKGLVTALLFVFATGQVLAENRYGPRDFSTEEGFTAIVAAYSPEIKAIDTAFSQLAHAQIDEVLTIRGVKYQLGTYKGEKVLIFTTGISVPNAAMTMQMALDYFPVKRVVMMGIAGAINPEFNVGDIAIPERWYFHDESVYVNPKPARAAGGTNKALKDNGQEYTLPSYYEQALARYKEREKSDPHAPKYKNFGYQFPEEMSVVKQGWDSPQQMPYFTVSDNLLKLAQQAVDNVDAIKMPSGKEINVRVGGNGVTGSVFADNAEYRVWLQDVYNAQVTEMESAAVGQVSFVNEVDWIIIRSVSDLAGAQHGKNEESVFDGIASGTGTKFLIALLDEIVSASNTDKSAQTKEVK</sequence>
<organism evidence="2 3">
    <name type="scientific">Brumicola blandensis</name>
    <dbReference type="NCBI Taxonomy" id="3075611"/>
    <lineage>
        <taxon>Bacteria</taxon>
        <taxon>Pseudomonadati</taxon>
        <taxon>Pseudomonadota</taxon>
        <taxon>Gammaproteobacteria</taxon>
        <taxon>Alteromonadales</taxon>
        <taxon>Alteromonadaceae</taxon>
        <taxon>Brumicola</taxon>
    </lineage>
</organism>
<dbReference type="PANTHER" id="PTHR21234">
    <property type="entry name" value="PURINE NUCLEOSIDE PHOSPHORYLASE"/>
    <property type="match status" value="1"/>
</dbReference>
<dbReference type="GO" id="GO:0009116">
    <property type="term" value="P:nucleoside metabolic process"/>
    <property type="evidence" value="ECO:0007669"/>
    <property type="project" value="InterPro"/>
</dbReference>
<feature type="domain" description="Nucleoside phosphorylase" evidence="1">
    <location>
        <begin position="43"/>
        <end position="341"/>
    </location>
</feature>
<dbReference type="PANTHER" id="PTHR21234:SF42">
    <property type="entry name" value="PHOSPHORYLASE SUPERFAMILY PROTEIN"/>
    <property type="match status" value="1"/>
</dbReference>
<dbReference type="Pfam" id="PF01048">
    <property type="entry name" value="PNP_UDP_1"/>
    <property type="match status" value="1"/>
</dbReference>
<dbReference type="InterPro" id="IPR035994">
    <property type="entry name" value="Nucleoside_phosphorylase_sf"/>
</dbReference>
<dbReference type="Gene3D" id="3.40.50.1580">
    <property type="entry name" value="Nucleoside phosphorylase domain"/>
    <property type="match status" value="1"/>
</dbReference>
<name>A0AAW8QZF7_9ALTE</name>
<reference evidence="2 3" key="1">
    <citation type="submission" date="2023-09" db="EMBL/GenBank/DDBJ databases">
        <authorList>
            <person name="Rey-Velasco X."/>
        </authorList>
    </citation>
    <scope>NUCLEOTIDE SEQUENCE [LARGE SCALE GENOMIC DNA]</scope>
    <source>
        <strain evidence="2 3">W409</strain>
    </source>
</reference>
<dbReference type="RefSeq" id="WP_311360782.1">
    <property type="nucleotide sequence ID" value="NZ_JAVRIE010000002.1"/>
</dbReference>
<comment type="caution">
    <text evidence="2">The sequence shown here is derived from an EMBL/GenBank/DDBJ whole genome shotgun (WGS) entry which is preliminary data.</text>
</comment>